<dbReference type="NCBIfam" id="TIGR03303">
    <property type="entry name" value="OM_YaeT"/>
    <property type="match status" value="1"/>
</dbReference>
<evidence type="ECO:0000313" key="10">
    <source>
        <dbReference type="EMBL" id="BAT72457.1"/>
    </source>
</evidence>
<evidence type="ECO:0000256" key="3">
    <source>
        <dbReference type="ARBA" id="ARBA00022692"/>
    </source>
</evidence>
<dbReference type="STRING" id="1298851.TST_1673"/>
<keyword evidence="6" id="KW-0472">Membrane</keyword>
<proteinExistence type="inferred from homology"/>
<dbReference type="Proteomes" id="UP000063234">
    <property type="component" value="Chromosome"/>
</dbReference>
<evidence type="ECO:0000259" key="9">
    <source>
        <dbReference type="PROSITE" id="PS51779"/>
    </source>
</evidence>
<dbReference type="Pfam" id="PF07244">
    <property type="entry name" value="POTRA"/>
    <property type="match status" value="5"/>
</dbReference>
<accession>A0A0S3QVV0</accession>
<feature type="domain" description="POTRA" evidence="9">
    <location>
        <begin position="200"/>
        <end position="298"/>
    </location>
</feature>
<feature type="domain" description="POTRA" evidence="9">
    <location>
        <begin position="120"/>
        <end position="197"/>
    </location>
</feature>
<name>A0A0S3QVV0_THET7</name>
<dbReference type="PANTHER" id="PTHR12815:SF47">
    <property type="entry name" value="TRANSLOCATION AND ASSEMBLY MODULE SUBUNIT TAMA"/>
    <property type="match status" value="1"/>
</dbReference>
<dbReference type="Gene3D" id="3.10.20.310">
    <property type="entry name" value="membrane protein fhac"/>
    <property type="match status" value="5"/>
</dbReference>
<dbReference type="EMBL" id="AP013035">
    <property type="protein sequence ID" value="BAT72457.1"/>
    <property type="molecule type" value="Genomic_DNA"/>
</dbReference>
<keyword evidence="11" id="KW-1185">Reference proteome</keyword>
<evidence type="ECO:0000256" key="2">
    <source>
        <dbReference type="ARBA" id="ARBA00022452"/>
    </source>
</evidence>
<keyword evidence="7" id="KW-0998">Cell outer membrane</keyword>
<dbReference type="GO" id="GO:0009279">
    <property type="term" value="C:cell outer membrane"/>
    <property type="evidence" value="ECO:0007669"/>
    <property type="project" value="UniProtKB-UniRule"/>
</dbReference>
<feature type="domain" description="POTRA" evidence="9">
    <location>
        <begin position="48"/>
        <end position="119"/>
    </location>
</feature>
<organism evidence="10 11">
    <name type="scientific">Thermosulfidibacter takaii (strain DSM 17441 / JCM 13301 / NBRC 103674 / ABI70S6)</name>
    <dbReference type="NCBI Taxonomy" id="1298851"/>
    <lineage>
        <taxon>Bacteria</taxon>
        <taxon>Pseudomonadati</taxon>
        <taxon>Thermosulfidibacterota</taxon>
        <taxon>Thermosulfidibacteria</taxon>
        <taxon>Thermosulfidibacterales</taxon>
        <taxon>Thermosulfidibacteraceae</taxon>
    </lineage>
</organism>
<evidence type="ECO:0000256" key="7">
    <source>
        <dbReference type="ARBA" id="ARBA00023237"/>
    </source>
</evidence>
<dbReference type="RefSeq" id="WP_083498652.1">
    <property type="nucleotide sequence ID" value="NZ_AP013035.1"/>
</dbReference>
<evidence type="ECO:0000256" key="6">
    <source>
        <dbReference type="ARBA" id="ARBA00023136"/>
    </source>
</evidence>
<dbReference type="AlphaFoldDB" id="A0A0S3QVV0"/>
<evidence type="ECO:0000256" key="5">
    <source>
        <dbReference type="ARBA" id="ARBA00022737"/>
    </source>
</evidence>
<comment type="subcellular location">
    <subcellularLocation>
        <location evidence="1">Membrane</location>
    </subcellularLocation>
</comment>
<evidence type="ECO:0000256" key="8">
    <source>
        <dbReference type="NCBIfam" id="TIGR03303"/>
    </source>
</evidence>
<keyword evidence="2" id="KW-1134">Transmembrane beta strand</keyword>
<gene>
    <name evidence="10" type="primary">yaeT</name>
    <name evidence="10" type="ORF">TST_1673</name>
</gene>
<evidence type="ECO:0000256" key="1">
    <source>
        <dbReference type="ARBA" id="ARBA00004370"/>
    </source>
</evidence>
<keyword evidence="5" id="KW-0677">Repeat</keyword>
<evidence type="ECO:0000313" key="11">
    <source>
        <dbReference type="Proteomes" id="UP000063234"/>
    </source>
</evidence>
<dbReference type="InterPro" id="IPR023707">
    <property type="entry name" value="OM_assembly_BamA"/>
</dbReference>
<evidence type="ECO:0000256" key="4">
    <source>
        <dbReference type="ARBA" id="ARBA00022729"/>
    </source>
</evidence>
<dbReference type="PANTHER" id="PTHR12815">
    <property type="entry name" value="SORTING AND ASSEMBLY MACHINERY SAMM50 PROTEIN FAMILY MEMBER"/>
    <property type="match status" value="1"/>
</dbReference>
<keyword evidence="3" id="KW-0812">Transmembrane</keyword>
<dbReference type="GO" id="GO:0071709">
    <property type="term" value="P:membrane assembly"/>
    <property type="evidence" value="ECO:0007669"/>
    <property type="project" value="InterPro"/>
</dbReference>
<reference evidence="11" key="1">
    <citation type="journal article" date="2018" name="Science">
        <title>A primordial and reversible TCA cycle in a facultatively chemolithoautotrophic thermophile.</title>
        <authorList>
            <person name="Nunoura T."/>
            <person name="Chikaraishi Y."/>
            <person name="Izaki R."/>
            <person name="Suwa T."/>
            <person name="Sato T."/>
            <person name="Harada T."/>
            <person name="Mori K."/>
            <person name="Kato Y."/>
            <person name="Miyazaki M."/>
            <person name="Shimamura S."/>
            <person name="Yanagawa K."/>
            <person name="Shuto A."/>
            <person name="Ohkouchi N."/>
            <person name="Fujita N."/>
            <person name="Takaki Y."/>
            <person name="Atomi H."/>
            <person name="Takai K."/>
        </authorList>
    </citation>
    <scope>NUCLEOTIDE SEQUENCE [LARGE SCALE GENOMIC DNA]</scope>
    <source>
        <strain evidence="11">DSM 17441 / JCM 13301 / NBRC 103674 / ABI70S6</strain>
    </source>
</reference>
<dbReference type="PIRSF" id="PIRSF006076">
    <property type="entry name" value="OM_assembly_OMP85"/>
    <property type="match status" value="1"/>
</dbReference>
<dbReference type="InterPro" id="IPR039910">
    <property type="entry name" value="D15-like"/>
</dbReference>
<dbReference type="InterPro" id="IPR010827">
    <property type="entry name" value="BamA/TamA_POTRA"/>
</dbReference>
<sequence length="788" mass="90198">MSTLAGIAWSSRKGWWPARIKWSFSLALTIILFFPWAVSYAAQEDVQVPVKIIEVKGNKRIDTNTILFKLETKEGESFSIFKIRRDVKTLYETGFFDDVKVDVEPFEGGVKVTYIVKERPVVTRIRIVGNKHIKSSEIRKELKQFPFNIYNEKILNENIIKIKQLYQSKGYYNVQVTPEVKKVAEDRVQLIYRIKEGKKAAVAKIEFVGNKHFSDRELKKQMVTKEKTLFNLVMVFVNSLFGKPATYYYIKDLLEVDLMKIRQFYKDHGFLRVVVGDPIVKVDKKRGKIYIKIPIEEGPRYKVKSVDIKMGKDDPFKKEDLMKILLLKPGEYYNAKKMRKDVTNLTDLYGSKGYVNADVRPIMDTDDENHTVSVVYRIEKGKKYYVGRIEVSGNVKTRDKVIRREIPLAEGDVMNTMYLKFAKKRLERLGFFSTVNIETKPAEDLGDNYMNVFVNVEEQPTGSLMLGGGYSSVESFGVMGQISEKNLFGTGRSLSLTGEFTAKRVNYTLTFVEPYLFDKDISFTFSSYHDVYEYDLYDEKSFGFSFVFGKRIWNWYTRANIGYELKYAKITDVSWDAPSFIRDVEDEGAMVSSIILGISQDTRNSSVLPTEGFERSISVKLAGLGGDYAYYKVYANWERYISVNKLIDGSVFHPRLRFGFVNPLPWGDGRPVFERFYVGGQNTVRGFDPDEAGPEEDGDAIGGTKELIVNLEYLFPIVGSLKGLVFFDTGAAFDNGQPISLGPMRQSAGVGLRFITPFGPLKLDLAYKLDKKKDEDAYKVHFSIGTIF</sequence>
<dbReference type="PROSITE" id="PS51779">
    <property type="entry name" value="POTRA"/>
    <property type="match status" value="5"/>
</dbReference>
<protein>
    <recommendedName>
        <fullName evidence="8">Outer membrane protein assembly factor BamA</fullName>
    </recommendedName>
</protein>
<dbReference type="InterPro" id="IPR000184">
    <property type="entry name" value="Bac_surfAg_D15"/>
</dbReference>
<dbReference type="HAMAP" id="MF_01430">
    <property type="entry name" value="OM_assembly_BamA"/>
    <property type="match status" value="1"/>
</dbReference>
<feature type="domain" description="POTRA" evidence="9">
    <location>
        <begin position="384"/>
        <end position="459"/>
    </location>
</feature>
<dbReference type="Pfam" id="PF01103">
    <property type="entry name" value="Omp85"/>
    <property type="match status" value="1"/>
</dbReference>
<dbReference type="PATRIC" id="fig|1298851.3.peg.1752"/>
<dbReference type="InterPro" id="IPR034746">
    <property type="entry name" value="POTRA"/>
</dbReference>
<feature type="domain" description="POTRA" evidence="9">
    <location>
        <begin position="301"/>
        <end position="381"/>
    </location>
</feature>
<dbReference type="Gene3D" id="2.40.160.50">
    <property type="entry name" value="membrane protein fhac: a member of the omp85/tpsb transporter family"/>
    <property type="match status" value="1"/>
</dbReference>
<keyword evidence="4" id="KW-0732">Signal</keyword>
<dbReference type="KEGG" id="ttk:TST_1673"/>